<dbReference type="Proteomes" id="UP000298327">
    <property type="component" value="Unassembled WGS sequence"/>
</dbReference>
<dbReference type="Pfam" id="PF00226">
    <property type="entry name" value="DnaJ"/>
    <property type="match status" value="1"/>
</dbReference>
<keyword evidence="3" id="KW-1133">Transmembrane helix</keyword>
<feature type="signal peptide" evidence="7">
    <location>
        <begin position="1"/>
        <end position="19"/>
    </location>
</feature>
<evidence type="ECO:0000256" key="2">
    <source>
        <dbReference type="ARBA" id="ARBA00022729"/>
    </source>
</evidence>
<evidence type="ECO:0000256" key="4">
    <source>
        <dbReference type="ARBA" id="ARBA00023136"/>
    </source>
</evidence>
<keyword evidence="1" id="KW-0812">Transmembrane</keyword>
<dbReference type="CDD" id="cd06257">
    <property type="entry name" value="DnaJ"/>
    <property type="match status" value="1"/>
</dbReference>
<protein>
    <recommendedName>
        <fullName evidence="8">J domain-containing protein</fullName>
    </recommendedName>
</protein>
<evidence type="ECO:0000256" key="6">
    <source>
        <dbReference type="SAM" id="MobiDB-lite"/>
    </source>
</evidence>
<dbReference type="SUPFAM" id="SSF46565">
    <property type="entry name" value="Chaperone J-domain"/>
    <property type="match status" value="1"/>
</dbReference>
<dbReference type="OrthoDB" id="413400at2759"/>
<evidence type="ECO:0000256" key="1">
    <source>
        <dbReference type="ARBA" id="ARBA00022692"/>
    </source>
</evidence>
<comment type="subcellular location">
    <subcellularLocation>
        <location evidence="5">Endomembrane system</location>
        <topology evidence="5">Single-pass membrane protein</topology>
    </subcellularLocation>
</comment>
<evidence type="ECO:0000259" key="8">
    <source>
        <dbReference type="PROSITE" id="PS50076"/>
    </source>
</evidence>
<feature type="compositionally biased region" description="Gly residues" evidence="6">
    <location>
        <begin position="296"/>
        <end position="305"/>
    </location>
</feature>
<dbReference type="GO" id="GO:0012505">
    <property type="term" value="C:endomembrane system"/>
    <property type="evidence" value="ECO:0007669"/>
    <property type="project" value="UniProtKB-SubCell"/>
</dbReference>
<dbReference type="PROSITE" id="PS50076">
    <property type="entry name" value="DNAJ_2"/>
    <property type="match status" value="1"/>
</dbReference>
<dbReference type="PANTHER" id="PTHR44653:SF2">
    <property type="entry name" value="DNAJ HOMOLOG SUBFAMILY C MEMBER 1"/>
    <property type="match status" value="1"/>
</dbReference>
<comment type="caution">
    <text evidence="9">The sequence shown here is derived from an EMBL/GenBank/DDBJ whole genome shotgun (WGS) entry which is preliminary data.</text>
</comment>
<feature type="compositionally biased region" description="Basic residues" evidence="6">
    <location>
        <begin position="312"/>
        <end position="322"/>
    </location>
</feature>
<dbReference type="SMART" id="SM00271">
    <property type="entry name" value="DnaJ"/>
    <property type="match status" value="1"/>
</dbReference>
<feature type="domain" description="J" evidence="8">
    <location>
        <begin position="43"/>
        <end position="108"/>
    </location>
</feature>
<dbReference type="InterPro" id="IPR052606">
    <property type="entry name" value="DnaJ_domain_protein"/>
</dbReference>
<evidence type="ECO:0000313" key="9">
    <source>
        <dbReference type="EMBL" id="TFY64276.1"/>
    </source>
</evidence>
<dbReference type="STRING" id="205917.A0A4Y9YNV6"/>
<proteinExistence type="predicted"/>
<feature type="chain" id="PRO_5021437888" description="J domain-containing protein" evidence="7">
    <location>
        <begin position="20"/>
        <end position="322"/>
    </location>
</feature>
<keyword evidence="2 7" id="KW-0732">Signal</keyword>
<feature type="region of interest" description="Disordered" evidence="6">
    <location>
        <begin position="257"/>
        <end position="322"/>
    </location>
</feature>
<dbReference type="Gene3D" id="1.10.287.110">
    <property type="entry name" value="DnaJ domain"/>
    <property type="match status" value="1"/>
</dbReference>
<evidence type="ECO:0000256" key="5">
    <source>
        <dbReference type="ARBA" id="ARBA00037847"/>
    </source>
</evidence>
<organism evidence="9 10">
    <name type="scientific">Dentipellis fragilis</name>
    <dbReference type="NCBI Taxonomy" id="205917"/>
    <lineage>
        <taxon>Eukaryota</taxon>
        <taxon>Fungi</taxon>
        <taxon>Dikarya</taxon>
        <taxon>Basidiomycota</taxon>
        <taxon>Agaricomycotina</taxon>
        <taxon>Agaricomycetes</taxon>
        <taxon>Russulales</taxon>
        <taxon>Hericiaceae</taxon>
        <taxon>Dentipellis</taxon>
    </lineage>
</organism>
<name>A0A4Y9YNV6_9AGAM</name>
<evidence type="ECO:0000256" key="7">
    <source>
        <dbReference type="SAM" id="SignalP"/>
    </source>
</evidence>
<gene>
    <name evidence="9" type="ORF">EVG20_g5994</name>
</gene>
<dbReference type="InterPro" id="IPR001623">
    <property type="entry name" value="DnaJ_domain"/>
</dbReference>
<dbReference type="PANTHER" id="PTHR44653">
    <property type="entry name" value="DNAJ HOMOLOG SUBFAMILY C MEMBER 1"/>
    <property type="match status" value="1"/>
</dbReference>
<keyword evidence="4" id="KW-0472">Membrane</keyword>
<dbReference type="PRINTS" id="PR00625">
    <property type="entry name" value="JDOMAIN"/>
</dbReference>
<accession>A0A4Y9YNV6</accession>
<dbReference type="AlphaFoldDB" id="A0A4Y9YNV6"/>
<reference evidence="9 10" key="1">
    <citation type="submission" date="2019-02" db="EMBL/GenBank/DDBJ databases">
        <title>Genome sequencing of the rare red list fungi Dentipellis fragilis.</title>
        <authorList>
            <person name="Buettner E."/>
            <person name="Kellner H."/>
        </authorList>
    </citation>
    <scope>NUCLEOTIDE SEQUENCE [LARGE SCALE GENOMIC DNA]</scope>
    <source>
        <strain evidence="9 10">DSM 105465</strain>
    </source>
</reference>
<keyword evidence="10" id="KW-1185">Reference proteome</keyword>
<evidence type="ECO:0000313" key="10">
    <source>
        <dbReference type="Proteomes" id="UP000298327"/>
    </source>
</evidence>
<feature type="compositionally biased region" description="Acidic residues" evidence="6">
    <location>
        <begin position="268"/>
        <end position="283"/>
    </location>
</feature>
<evidence type="ECO:0000256" key="3">
    <source>
        <dbReference type="ARBA" id="ARBA00022989"/>
    </source>
</evidence>
<dbReference type="InterPro" id="IPR036869">
    <property type="entry name" value="J_dom_sf"/>
</dbReference>
<dbReference type="EMBL" id="SEOQ01000378">
    <property type="protein sequence ID" value="TFY64276.1"/>
    <property type="molecule type" value="Genomic_DNA"/>
</dbReference>
<sequence>MKLLFLIALLGAWVAVVHAWTKEDHEIFDLVSALEAAEGKGTSFYSFLNVSPSASTADIARAYRKKSMQLHPDKNPGVKGIHERFARLGVISTILRNSEGRKRYDFFYKNGVPRWRGTGYYYARFRPGLGSVLTFLVLLSSGLQYLVQRLNYTRDLKRIEHIIREAKLSAWGQKMVPSESRRKVRVNLGGPPRLDEDGNVILAKSIDMVVESNGEVFILEGNGELIPINTSTATPPAMKRTWFVALFASLVGRVRAPSRLGPGSAEGAETEDDTGSDLPETESSDVPGGEANGSANGNGAGGKGGKATTKAGGKRRKAVKRR</sequence>